<keyword evidence="9" id="KW-1185">Reference proteome</keyword>
<feature type="region of interest" description="Disordered" evidence="6">
    <location>
        <begin position="85"/>
        <end position="109"/>
    </location>
</feature>
<evidence type="ECO:0000256" key="2">
    <source>
        <dbReference type="ARBA" id="ARBA00010265"/>
    </source>
</evidence>
<reference evidence="8 9" key="1">
    <citation type="submission" date="2021-08" db="EMBL/GenBank/DDBJ databases">
        <authorList>
            <person name="Peeters C."/>
        </authorList>
    </citation>
    <scope>NUCLEOTIDE SEQUENCE [LARGE SCALE GENOMIC DNA]</scope>
    <source>
        <strain evidence="8 9">LMG 23994</strain>
    </source>
</reference>
<evidence type="ECO:0000256" key="4">
    <source>
        <dbReference type="ARBA" id="ARBA00022989"/>
    </source>
</evidence>
<dbReference type="Gene3D" id="2.40.128.260">
    <property type="entry name" value="Type IV secretion system, VirB10/TraB/TrbI"/>
    <property type="match status" value="1"/>
</dbReference>
<evidence type="ECO:0000313" key="8">
    <source>
        <dbReference type="EMBL" id="CAG9165751.1"/>
    </source>
</evidence>
<dbReference type="RefSeq" id="WP_223999980.1">
    <property type="nucleotide sequence ID" value="NZ_CAJZAF010000003.1"/>
</dbReference>
<accession>A0ABN7Y006</accession>
<keyword evidence="4 7" id="KW-1133">Transmembrane helix</keyword>
<proteinExistence type="inferred from homology"/>
<feature type="transmembrane region" description="Helical" evidence="7">
    <location>
        <begin position="25"/>
        <end position="44"/>
    </location>
</feature>
<dbReference type="Proteomes" id="UP000701702">
    <property type="component" value="Unassembled WGS sequence"/>
</dbReference>
<evidence type="ECO:0000256" key="7">
    <source>
        <dbReference type="SAM" id="Phobius"/>
    </source>
</evidence>
<dbReference type="EMBL" id="CAJZAF010000003">
    <property type="protein sequence ID" value="CAG9165751.1"/>
    <property type="molecule type" value="Genomic_DNA"/>
</dbReference>
<keyword evidence="3 7" id="KW-0812">Transmembrane</keyword>
<name>A0ABN7Y006_9BURK</name>
<comment type="similarity">
    <text evidence="2">Belongs to the TrbI/VirB10 family.</text>
</comment>
<evidence type="ECO:0000256" key="5">
    <source>
        <dbReference type="ARBA" id="ARBA00023136"/>
    </source>
</evidence>
<sequence>MKPQSVTDVSDAQERLTKGKVPRNIVISLGVVAALLVGSLGYYYQSGMESELAKQAEEKKAKKLQERTNNPDNGGLDQLIRQQQEEARKLAEKQATEAGKPDAPGKAPVMTAKDFTQPSAGTSAPAGELAKANDLDTVMTSPIFKTDGKAMRRDAGKRQPDLTGVVDPAMMRAQQQAAVANMDGVGGAGYPGGMGGMGAGAQGAATANPTSSDKEFLRGAAATGFTRTGFAGTLAPCTVSQGFVIPATFVGGLNSDKPGEFRAVVSQDVYDTVRGNCKAIPAGSTLVGTYSSDIAIGQERILAAFVRMQLPNGKWVPLLGMGGADPNGYAGISGDVNNHFFKIFAGALIIGVLEQHFNDSNTATTVGPNGLTTYGNTAGQVAAQTAQTILNRNQNIRPTITTKPGQKLLVQVKHDIVLEPYRD</sequence>
<evidence type="ECO:0008006" key="10">
    <source>
        <dbReference type="Google" id="ProtNLM"/>
    </source>
</evidence>
<keyword evidence="5 7" id="KW-0472">Membrane</keyword>
<feature type="compositionally biased region" description="Basic and acidic residues" evidence="6">
    <location>
        <begin position="85"/>
        <end position="95"/>
    </location>
</feature>
<evidence type="ECO:0000256" key="6">
    <source>
        <dbReference type="SAM" id="MobiDB-lite"/>
    </source>
</evidence>
<gene>
    <name evidence="8" type="ORF">LMG23994_00804</name>
</gene>
<comment type="subcellular location">
    <subcellularLocation>
        <location evidence="1">Membrane</location>
        <topology evidence="1">Single-pass membrane protein</topology>
    </subcellularLocation>
</comment>
<comment type="caution">
    <text evidence="8">The sequence shown here is derived from an EMBL/GenBank/DDBJ whole genome shotgun (WGS) entry which is preliminary data.</text>
</comment>
<dbReference type="InterPro" id="IPR042217">
    <property type="entry name" value="T4SS_VirB10/TrbI"/>
</dbReference>
<dbReference type="CDD" id="cd16429">
    <property type="entry name" value="VirB10"/>
    <property type="match status" value="1"/>
</dbReference>
<evidence type="ECO:0000256" key="1">
    <source>
        <dbReference type="ARBA" id="ARBA00004167"/>
    </source>
</evidence>
<protein>
    <recommendedName>
        <fullName evidence="10">Conjugation TrbI-like protein</fullName>
    </recommendedName>
</protein>
<dbReference type="InterPro" id="IPR005498">
    <property type="entry name" value="T4SS_VirB10/TraB/TrbI"/>
</dbReference>
<evidence type="ECO:0000256" key="3">
    <source>
        <dbReference type="ARBA" id="ARBA00022692"/>
    </source>
</evidence>
<evidence type="ECO:0000313" key="9">
    <source>
        <dbReference type="Proteomes" id="UP000701702"/>
    </source>
</evidence>
<dbReference type="Pfam" id="PF03743">
    <property type="entry name" value="TrbI"/>
    <property type="match status" value="1"/>
</dbReference>
<organism evidence="8 9">
    <name type="scientific">Cupriavidus pinatubonensis</name>
    <dbReference type="NCBI Taxonomy" id="248026"/>
    <lineage>
        <taxon>Bacteria</taxon>
        <taxon>Pseudomonadati</taxon>
        <taxon>Pseudomonadota</taxon>
        <taxon>Betaproteobacteria</taxon>
        <taxon>Burkholderiales</taxon>
        <taxon>Burkholderiaceae</taxon>
        <taxon>Cupriavidus</taxon>
    </lineage>
</organism>